<comment type="caution">
    <text evidence="2">The sequence shown here is derived from an EMBL/GenBank/DDBJ whole genome shotgun (WGS) entry which is preliminary data.</text>
</comment>
<name>A0A8T1WFN5_9STRA</name>
<dbReference type="AlphaFoldDB" id="A0A8T1WFN5"/>
<organism evidence="2 3">
    <name type="scientific">Phytophthora pseudosyringae</name>
    <dbReference type="NCBI Taxonomy" id="221518"/>
    <lineage>
        <taxon>Eukaryota</taxon>
        <taxon>Sar</taxon>
        <taxon>Stramenopiles</taxon>
        <taxon>Oomycota</taxon>
        <taxon>Peronosporomycetes</taxon>
        <taxon>Peronosporales</taxon>
        <taxon>Peronosporaceae</taxon>
        <taxon>Phytophthora</taxon>
    </lineage>
</organism>
<protein>
    <submittedName>
        <fullName evidence="2">Uncharacterized protein</fullName>
    </submittedName>
</protein>
<accession>A0A8T1WFN5</accession>
<feature type="compositionally biased region" description="Polar residues" evidence="1">
    <location>
        <begin position="87"/>
        <end position="98"/>
    </location>
</feature>
<proteinExistence type="predicted"/>
<keyword evidence="3" id="KW-1185">Reference proteome</keyword>
<evidence type="ECO:0000256" key="1">
    <source>
        <dbReference type="SAM" id="MobiDB-lite"/>
    </source>
</evidence>
<dbReference type="EMBL" id="JAGDFM010000025">
    <property type="protein sequence ID" value="KAG7390980.1"/>
    <property type="molecule type" value="Genomic_DNA"/>
</dbReference>
<evidence type="ECO:0000313" key="2">
    <source>
        <dbReference type="EMBL" id="KAG7390980.1"/>
    </source>
</evidence>
<feature type="region of interest" description="Disordered" evidence="1">
    <location>
        <begin position="45"/>
        <end position="98"/>
    </location>
</feature>
<sequence length="112" mass="11629">MSAFKPERTVLPDCPADFPKLAAITWASDTVASEFECPSALQTHTCEDQESSGTWASGSGSGTFSSTMNEKSSSSESSVTTVSSKSGATPQKSSAAAAVSTTMLSTLFHVFF</sequence>
<dbReference type="Proteomes" id="UP000694044">
    <property type="component" value="Unassembled WGS sequence"/>
</dbReference>
<feature type="compositionally biased region" description="Low complexity" evidence="1">
    <location>
        <begin position="51"/>
        <end position="86"/>
    </location>
</feature>
<gene>
    <name evidence="2" type="ORF">PHYPSEUDO_006115</name>
</gene>
<reference evidence="2" key="1">
    <citation type="submission" date="2021-02" db="EMBL/GenBank/DDBJ databases">
        <authorList>
            <person name="Palmer J.M."/>
        </authorList>
    </citation>
    <scope>NUCLEOTIDE SEQUENCE</scope>
    <source>
        <strain evidence="2">SCRP734</strain>
    </source>
</reference>
<evidence type="ECO:0000313" key="3">
    <source>
        <dbReference type="Proteomes" id="UP000694044"/>
    </source>
</evidence>